<reference evidence="3" key="2">
    <citation type="submission" date="2011-01" db="EMBL/GenBank/DDBJ databases">
        <title>The complete genome of Nitratifractor salsuginis DSM 16511.</title>
        <authorList>
            <consortium name="US DOE Joint Genome Institute (JGI-PGF)"/>
            <person name="Lucas S."/>
            <person name="Copeland A."/>
            <person name="Lapidus A."/>
            <person name="Bruce D."/>
            <person name="Goodwin L."/>
            <person name="Pitluck S."/>
            <person name="Kyrpides N."/>
            <person name="Mavromatis K."/>
            <person name="Ivanova N."/>
            <person name="Mikhailova N."/>
            <person name="Zeytun A."/>
            <person name="Detter J.C."/>
            <person name="Tapia R."/>
            <person name="Han C."/>
            <person name="Land M."/>
            <person name="Hauser L."/>
            <person name="Markowitz V."/>
            <person name="Cheng J.-F."/>
            <person name="Hugenholtz P."/>
            <person name="Woyke T."/>
            <person name="Wu D."/>
            <person name="Tindall B."/>
            <person name="Schuetze A."/>
            <person name="Brambilla E."/>
            <person name="Klenk H.-P."/>
            <person name="Eisen J.A."/>
        </authorList>
    </citation>
    <scope>NUCLEOTIDE SEQUENCE [LARGE SCALE GENOMIC DNA]</scope>
    <source>
        <strain evidence="3">DSM 16511 / JCM 12458 / E9I37-1</strain>
    </source>
</reference>
<dbReference type="OrthoDB" id="5395100at2"/>
<proteinExistence type="predicted"/>
<dbReference type="Pfam" id="PF05257">
    <property type="entry name" value="CHAP"/>
    <property type="match status" value="1"/>
</dbReference>
<dbReference type="Proteomes" id="UP000008633">
    <property type="component" value="Chromosome"/>
</dbReference>
<dbReference type="HOGENOM" id="CLU_1155472_0_0_7"/>
<dbReference type="RefSeq" id="WP_013554696.1">
    <property type="nucleotide sequence ID" value="NC_014935.1"/>
</dbReference>
<sequence>MSLIETLHNPGSRLLVEWGDEDKIRLIQKALKLLGKNIAIDGEFGPITAAAIKSVNNRALWQTIWEIEHPPDVPGHLPTWLQIAIKEIGVKEIHGPTHNPRVLEYMHATKWGKWVKDDETPWCAGFVGWVMVQAGYGDQIPDYSLGAKSWLHFGRSAHRPVLGAIAVKSRKGGGHVGFVVGATPDGKYLYILGGNQNDAVCVKKYPAHVWIDFRIPDDYHPESFELAEWHGVAGLGGKEA</sequence>
<evidence type="ECO:0000259" key="1">
    <source>
        <dbReference type="Pfam" id="PF05257"/>
    </source>
</evidence>
<gene>
    <name evidence="2" type="ordered locus">Nitsa_1766</name>
</gene>
<dbReference type="InterPro" id="IPR007921">
    <property type="entry name" value="CHAP_dom"/>
</dbReference>
<dbReference type="EMBL" id="CP002452">
    <property type="protein sequence ID" value="ADV47011.1"/>
    <property type="molecule type" value="Genomic_DNA"/>
</dbReference>
<dbReference type="InterPro" id="IPR013423">
    <property type="entry name" value="CHP02594"/>
</dbReference>
<reference evidence="2 3" key="1">
    <citation type="journal article" date="2011" name="Stand. Genomic Sci.">
        <title>Complete genome sequence of Nitratifractor salsuginis type strain (E9I37-1).</title>
        <authorList>
            <person name="Anderson I."/>
            <person name="Sikorski J."/>
            <person name="Zeytun A."/>
            <person name="Nolan M."/>
            <person name="Lapidus A."/>
            <person name="Lucas S."/>
            <person name="Hammon N."/>
            <person name="Deshpande S."/>
            <person name="Cheng J.F."/>
            <person name="Tapia R."/>
            <person name="Han C."/>
            <person name="Goodwin L."/>
            <person name="Pitluck S."/>
            <person name="Liolios K."/>
            <person name="Pagani I."/>
            <person name="Ivanova N."/>
            <person name="Huntemann M."/>
            <person name="Mavromatis K."/>
            <person name="Ovchinikova G."/>
            <person name="Pati A."/>
            <person name="Chen A."/>
            <person name="Palaniappan K."/>
            <person name="Land M."/>
            <person name="Hauser L."/>
            <person name="Brambilla E.M."/>
            <person name="Ngatchou-Djao O.D."/>
            <person name="Rohde M."/>
            <person name="Tindall B.J."/>
            <person name="Goker M."/>
            <person name="Detter J.C."/>
            <person name="Woyke T."/>
            <person name="Bristow J."/>
            <person name="Eisen J.A."/>
            <person name="Markowitz V."/>
            <person name="Hugenholtz P."/>
            <person name="Klenk H.P."/>
            <person name="Kyrpides N.C."/>
        </authorList>
    </citation>
    <scope>NUCLEOTIDE SEQUENCE [LARGE SCALE GENOMIC DNA]</scope>
    <source>
        <strain evidence="3">DSM 16511 / JCM 12458 / E9I37-1</strain>
    </source>
</reference>
<dbReference type="InterPro" id="IPR038765">
    <property type="entry name" value="Papain-like_cys_pep_sf"/>
</dbReference>
<keyword evidence="3" id="KW-1185">Reference proteome</keyword>
<accession>E6X1M0</accession>
<dbReference type="STRING" id="749222.Nitsa_1766"/>
<protein>
    <recommendedName>
        <fullName evidence="1">Peptidase C51 domain-containing protein</fullName>
    </recommendedName>
</protein>
<evidence type="ECO:0000313" key="3">
    <source>
        <dbReference type="Proteomes" id="UP000008633"/>
    </source>
</evidence>
<dbReference type="SUPFAM" id="SSF54001">
    <property type="entry name" value="Cysteine proteinases"/>
    <property type="match status" value="1"/>
</dbReference>
<dbReference type="eggNOG" id="COG3409">
    <property type="taxonomic scope" value="Bacteria"/>
</dbReference>
<feature type="domain" description="Peptidase C51" evidence="1">
    <location>
        <begin position="117"/>
        <end position="195"/>
    </location>
</feature>
<dbReference type="NCBIfam" id="TIGR02594">
    <property type="entry name" value="TIGR02594 family protein"/>
    <property type="match status" value="1"/>
</dbReference>
<dbReference type="AlphaFoldDB" id="E6X1M0"/>
<name>E6X1M0_NITSE</name>
<evidence type="ECO:0000313" key="2">
    <source>
        <dbReference type="EMBL" id="ADV47011.1"/>
    </source>
</evidence>
<organism evidence="2 3">
    <name type="scientific">Nitratifractor salsuginis (strain DSM 16511 / JCM 12458 / E9I37-1)</name>
    <dbReference type="NCBI Taxonomy" id="749222"/>
    <lineage>
        <taxon>Bacteria</taxon>
        <taxon>Pseudomonadati</taxon>
        <taxon>Campylobacterota</taxon>
        <taxon>Epsilonproteobacteria</taxon>
        <taxon>Campylobacterales</taxon>
        <taxon>Sulfurovaceae</taxon>
        <taxon>Nitratifractor</taxon>
    </lineage>
</organism>
<dbReference type="KEGG" id="nsa:Nitsa_1766"/>